<dbReference type="PROSITE" id="PS50850">
    <property type="entry name" value="MFS"/>
    <property type="match status" value="1"/>
</dbReference>
<feature type="transmembrane region" description="Helical" evidence="6">
    <location>
        <begin position="86"/>
        <end position="107"/>
    </location>
</feature>
<evidence type="ECO:0000256" key="2">
    <source>
        <dbReference type="ARBA" id="ARBA00022692"/>
    </source>
</evidence>
<reference evidence="8 9" key="1">
    <citation type="submission" date="2023-06" db="EMBL/GenBank/DDBJ databases">
        <title>Draft genome sequence of Gleimia hominis type strain CCUG 57540T.</title>
        <authorList>
            <person name="Salva-Serra F."/>
            <person name="Cardew S."/>
            <person name="Jensie Markopoulos S."/>
            <person name="Ohlen M."/>
            <person name="Inganas E."/>
            <person name="Svensson-Stadler L."/>
            <person name="Moore E.R.B."/>
        </authorList>
    </citation>
    <scope>NUCLEOTIDE SEQUENCE [LARGE SCALE GENOMIC DNA]</scope>
    <source>
        <strain evidence="8 9">CCUG 57540</strain>
    </source>
</reference>
<evidence type="ECO:0000256" key="3">
    <source>
        <dbReference type="ARBA" id="ARBA00022989"/>
    </source>
</evidence>
<feature type="transmembrane region" description="Helical" evidence="6">
    <location>
        <begin position="258"/>
        <end position="281"/>
    </location>
</feature>
<feature type="transmembrane region" description="Helical" evidence="6">
    <location>
        <begin position="350"/>
        <end position="374"/>
    </location>
</feature>
<feature type="transmembrane region" description="Helical" evidence="6">
    <location>
        <begin position="12"/>
        <end position="37"/>
    </location>
</feature>
<dbReference type="InterPro" id="IPR011701">
    <property type="entry name" value="MFS"/>
</dbReference>
<proteinExistence type="predicted"/>
<dbReference type="Proteomes" id="UP001247542">
    <property type="component" value="Unassembled WGS sequence"/>
</dbReference>
<comment type="caution">
    <text evidence="8">The sequence shown here is derived from an EMBL/GenBank/DDBJ whole genome shotgun (WGS) entry which is preliminary data.</text>
</comment>
<evidence type="ECO:0000259" key="7">
    <source>
        <dbReference type="PROSITE" id="PS50850"/>
    </source>
</evidence>
<name>A0ABU3IB09_9ACTO</name>
<evidence type="ECO:0000256" key="1">
    <source>
        <dbReference type="ARBA" id="ARBA00004651"/>
    </source>
</evidence>
<keyword evidence="2 6" id="KW-0812">Transmembrane</keyword>
<dbReference type="Pfam" id="PF07690">
    <property type="entry name" value="MFS_1"/>
    <property type="match status" value="1"/>
</dbReference>
<dbReference type="RefSeq" id="WP_313273220.1">
    <property type="nucleotide sequence ID" value="NZ_JASXSX010000001.1"/>
</dbReference>
<keyword evidence="9" id="KW-1185">Reference proteome</keyword>
<dbReference type="EMBL" id="JASXSX010000001">
    <property type="protein sequence ID" value="MDT3767563.1"/>
    <property type="molecule type" value="Genomic_DNA"/>
</dbReference>
<dbReference type="InterPro" id="IPR020846">
    <property type="entry name" value="MFS_dom"/>
</dbReference>
<dbReference type="Gene3D" id="1.20.1250.20">
    <property type="entry name" value="MFS general substrate transporter like domains"/>
    <property type="match status" value="1"/>
</dbReference>
<sequence>MQSSPFRALTHYRLLPALAGWPFLVFAFGARAAYAMIPLGTLTAVTVSTGSVAQGGFATGVVAIATAIAVPLIGRWADTSGHRAPLLILTPLNALALAGLFICTTYPAPTAALYLACTAVGCTSLPIGALARSQWVSRVQTPQQMAAALSYESMADELVFVLGPALVGIAASTANATIPLLLATILVATFGMAFALRTPRRLDPTAAPASPEAETLGAANNHSSTQDLRHRKNLQVTDSTGLEQNPESARTHTSTPSIGSIVTLVFPCIIVAVTIGFFFGATQAGLTMRMQLLGEPTTAGLIYALMGVGSAVMAILSVLIPERISLAQRLMIGGCGLFLFMSATALSTHLALTCLLLLVCGLFIGPTLVTNFSIVEVLAPTQAMAVAMTLMQSALTVGTSSGSAVGGYVAQTWGDVPALITTSIMTLVITGVGIALKVGKSKKNR</sequence>
<evidence type="ECO:0000313" key="9">
    <source>
        <dbReference type="Proteomes" id="UP001247542"/>
    </source>
</evidence>
<feature type="transmembrane region" description="Helical" evidence="6">
    <location>
        <begin position="301"/>
        <end position="319"/>
    </location>
</feature>
<feature type="transmembrane region" description="Helical" evidence="6">
    <location>
        <begin position="178"/>
        <end position="196"/>
    </location>
</feature>
<dbReference type="PANTHER" id="PTHR23542">
    <property type="match status" value="1"/>
</dbReference>
<evidence type="ECO:0000256" key="6">
    <source>
        <dbReference type="SAM" id="Phobius"/>
    </source>
</evidence>
<evidence type="ECO:0000256" key="5">
    <source>
        <dbReference type="SAM" id="MobiDB-lite"/>
    </source>
</evidence>
<feature type="transmembrane region" description="Helical" evidence="6">
    <location>
        <begin position="113"/>
        <end position="133"/>
    </location>
</feature>
<evidence type="ECO:0000313" key="8">
    <source>
        <dbReference type="EMBL" id="MDT3767563.1"/>
    </source>
</evidence>
<evidence type="ECO:0000256" key="4">
    <source>
        <dbReference type="ARBA" id="ARBA00023136"/>
    </source>
</evidence>
<feature type="domain" description="Major facilitator superfamily (MFS) profile" evidence="7">
    <location>
        <begin position="260"/>
        <end position="445"/>
    </location>
</feature>
<dbReference type="PANTHER" id="PTHR23542:SF1">
    <property type="entry name" value="MAJOR FACILITATOR SUPERFAMILY (MFS) PROFILE DOMAIN-CONTAINING PROTEIN"/>
    <property type="match status" value="1"/>
</dbReference>
<comment type="subcellular location">
    <subcellularLocation>
        <location evidence="1">Cell membrane</location>
        <topology evidence="1">Multi-pass membrane protein</topology>
    </subcellularLocation>
</comment>
<feature type="region of interest" description="Disordered" evidence="5">
    <location>
        <begin position="203"/>
        <end position="232"/>
    </location>
</feature>
<gene>
    <name evidence="8" type="ORF">QS713_05735</name>
</gene>
<feature type="transmembrane region" description="Helical" evidence="6">
    <location>
        <begin position="416"/>
        <end position="436"/>
    </location>
</feature>
<keyword evidence="4 6" id="KW-0472">Membrane</keyword>
<keyword evidence="3 6" id="KW-1133">Transmembrane helix</keyword>
<dbReference type="SUPFAM" id="SSF103473">
    <property type="entry name" value="MFS general substrate transporter"/>
    <property type="match status" value="1"/>
</dbReference>
<feature type="transmembrane region" description="Helical" evidence="6">
    <location>
        <begin position="57"/>
        <end position="74"/>
    </location>
</feature>
<dbReference type="InterPro" id="IPR036259">
    <property type="entry name" value="MFS_trans_sf"/>
</dbReference>
<feature type="transmembrane region" description="Helical" evidence="6">
    <location>
        <begin position="326"/>
        <end position="344"/>
    </location>
</feature>
<feature type="compositionally biased region" description="Low complexity" evidence="5">
    <location>
        <begin position="204"/>
        <end position="215"/>
    </location>
</feature>
<protein>
    <submittedName>
        <fullName evidence="8">MFS transporter</fullName>
    </submittedName>
</protein>
<organism evidence="8 9">
    <name type="scientific">Gleimia hominis</name>
    <dbReference type="NCBI Taxonomy" id="595468"/>
    <lineage>
        <taxon>Bacteria</taxon>
        <taxon>Bacillati</taxon>
        <taxon>Actinomycetota</taxon>
        <taxon>Actinomycetes</taxon>
        <taxon>Actinomycetales</taxon>
        <taxon>Actinomycetaceae</taxon>
        <taxon>Gleimia</taxon>
    </lineage>
</organism>
<accession>A0ABU3IB09</accession>